<dbReference type="InterPro" id="IPR052533">
    <property type="entry name" value="WalJ/YycJ-like"/>
</dbReference>
<keyword evidence="2" id="KW-0378">Hydrolase</keyword>
<dbReference type="Pfam" id="PF12706">
    <property type="entry name" value="Lactamase_B_2"/>
    <property type="match status" value="1"/>
</dbReference>
<dbReference type="InterPro" id="IPR036866">
    <property type="entry name" value="RibonucZ/Hydroxyglut_hydro"/>
</dbReference>
<dbReference type="SMART" id="SM00849">
    <property type="entry name" value="Lactamase_B"/>
    <property type="match status" value="1"/>
</dbReference>
<feature type="domain" description="Metallo-beta-lactamase" evidence="1">
    <location>
        <begin position="11"/>
        <end position="191"/>
    </location>
</feature>
<dbReference type="Gene3D" id="3.60.15.10">
    <property type="entry name" value="Ribonuclease Z/Hydroxyacylglutathione hydrolase-like"/>
    <property type="match status" value="1"/>
</dbReference>
<dbReference type="SUPFAM" id="SSF56281">
    <property type="entry name" value="Metallo-hydrolase/oxidoreductase"/>
    <property type="match status" value="1"/>
</dbReference>
<dbReference type="PANTHER" id="PTHR47619:SF1">
    <property type="entry name" value="EXODEOXYRIBONUCLEASE WALJ"/>
    <property type="match status" value="1"/>
</dbReference>
<gene>
    <name evidence="2" type="ORF">Firmicute1046_2840</name>
</gene>
<dbReference type="GO" id="GO:0016787">
    <property type="term" value="F:hydrolase activity"/>
    <property type="evidence" value="ECO:0007669"/>
    <property type="project" value="UniProtKB-KW"/>
</dbReference>
<evidence type="ECO:0000259" key="1">
    <source>
        <dbReference type="SMART" id="SM00849"/>
    </source>
</evidence>
<protein>
    <submittedName>
        <fullName evidence="2">MBL fold metallo-hydrolase</fullName>
    </submittedName>
</protein>
<dbReference type="InterPro" id="IPR001279">
    <property type="entry name" value="Metallo-B-lactamas"/>
</dbReference>
<name>A0A650EPN5_9FIRM</name>
<sequence>MELCSLRSGSTGNAILAQTGKTKILIDCGISGKAVLGCLACLDIDPNEISAVLVTHEHSDHVKGIGILARKLKIPIYANTGTWKAMYGSLGKIEDEWVKVFATGTEFEIGDIGVRAFDIPHDAAEPVGYCLCGEGKQVAVATDMGEIWENVTNALAGSRTVLLESNHDVHMLEMGGYPYPLKQRVKGQRGHLSNEQAGQLAVKLVQSGTTQILLGHLSQENNYPQLAYQTVKNELEANGIQAGKDVWLGVAQRDAISRIGAESEEGFAGLQSRTSAAGMTL</sequence>
<reference evidence="2" key="1">
    <citation type="journal article" date="2020" name="J. ISSAAS">
        <title>Lactobacilli and other gastrointestinal microbiota of Peromyscus leucopus, reservoir host for agents of Lyme disease and other zoonoses in North America.</title>
        <authorList>
            <person name="Milovic A."/>
            <person name="Bassam K."/>
            <person name="Shao H."/>
            <person name="Chatzistamou I."/>
            <person name="Tufts D.M."/>
            <person name="Diuk-Wasser M."/>
            <person name="Barbour A.G."/>
        </authorList>
    </citation>
    <scope>NUCLEOTIDE SEQUENCE</scope>
    <source>
        <strain evidence="2">LL40</strain>
    </source>
</reference>
<dbReference type="PANTHER" id="PTHR47619">
    <property type="entry name" value="METALLO-HYDROLASE YYCJ-RELATED"/>
    <property type="match status" value="1"/>
</dbReference>
<accession>A0A650EPN5</accession>
<proteinExistence type="predicted"/>
<dbReference type="AlphaFoldDB" id="A0A650EPN5"/>
<dbReference type="EMBL" id="MN577573">
    <property type="protein sequence ID" value="QGT51208.1"/>
    <property type="molecule type" value="Genomic_DNA"/>
</dbReference>
<organism evidence="2">
    <name type="scientific">uncultured Bacillota bacterium</name>
    <dbReference type="NCBI Taxonomy" id="344338"/>
    <lineage>
        <taxon>Bacteria</taxon>
        <taxon>Bacillati</taxon>
        <taxon>Bacillota</taxon>
        <taxon>environmental samples</taxon>
    </lineage>
</organism>
<evidence type="ECO:0000313" key="2">
    <source>
        <dbReference type="EMBL" id="QGT51208.1"/>
    </source>
</evidence>